<proteinExistence type="inferred from homology"/>
<feature type="compositionally biased region" description="Basic residues" evidence="10">
    <location>
        <begin position="622"/>
        <end position="636"/>
    </location>
</feature>
<dbReference type="GO" id="GO:0005814">
    <property type="term" value="C:centriole"/>
    <property type="evidence" value="ECO:0007669"/>
    <property type="project" value="UniProtKB-SubCell"/>
</dbReference>
<keyword evidence="7" id="KW-0206">Cytoskeleton</keyword>
<dbReference type="Pfam" id="PF15501">
    <property type="entry name" value="MDM1"/>
    <property type="match status" value="1"/>
</dbReference>
<sequence>MPGRFKGKSEYDRNFKWKTTELQYGKLSPEQEQTWAGLRSDQLGITKEPGFISKRRVPYYNPQISKSLEWNGDLDSERNLEAPSDQKAPEHLHSHTAYHKDIHGEENVETPKAPRLPHRKSRSHSADSRMKFVKENKTDTVNKSRRTQNSRKNNSAAESKLQSAHVKENNADINNIPQTQVLEKQTKEAAPSVPHAETDGFHRVLQKKAGMNVVPVNKPNRISEYNRQFVWKNSMKNSPMLAAEQMICNKNTSIQPFISDIIPCETEYHRQFKGSPQAQGPKLRRDWEEKESRLYEPEDISPEKKNKKEELKPENTSAKENTPKLVHKQANQENKLKEQYLQLAHRGSRKVKSEYTENFVSPGEYRYRNGSWIRVKQQVPDDVKELRAQAEAYRHRVHGTHFSRDHLNQILSHNNKLWDAASTSSSEETLSTNIKALDLAGVHRISSKSKKGLKSDVSSSAEKRVSAEKEQINKDARVMDLADDPTIPVRRKLVWEEDVSGEQITPILEENEEEEDDNKESISEPVQRLKEGNTDVRTNQRKIREDVLRPNDIEAMSEASSMSEGEGGRLATPKLKSLGGAQRTHHDLTTPVVGGAVLVSPPKLKSPLPERRLKTSPERRYSPHKRSSREASKRKHSKDEDVFILSPHAAGMRTIDPIPLREDQWPKMGDCEKISSPVKAHQEYWNTIPLQKSPTVSNSPYWSHSCRIQGALRDPEFQHNGHFANYNQFKLPLSEITSTDDDDDRMSQISARSAASSSLASQTLERAQKRKEHFWGKK</sequence>
<evidence type="ECO:0000256" key="2">
    <source>
        <dbReference type="ARBA" id="ARBA00004123"/>
    </source>
</evidence>
<dbReference type="GO" id="GO:0005634">
    <property type="term" value="C:nucleus"/>
    <property type="evidence" value="ECO:0007669"/>
    <property type="project" value="UniProtKB-SubCell"/>
</dbReference>
<feature type="compositionally biased region" description="Low complexity" evidence="10">
    <location>
        <begin position="554"/>
        <end position="564"/>
    </location>
</feature>
<evidence type="ECO:0000256" key="5">
    <source>
        <dbReference type="ARBA" id="ARBA00022490"/>
    </source>
</evidence>
<evidence type="ECO:0000256" key="6">
    <source>
        <dbReference type="ARBA" id="ARBA00022701"/>
    </source>
</evidence>
<feature type="compositionally biased region" description="Low complexity" evidence="10">
    <location>
        <begin position="597"/>
        <end position="607"/>
    </location>
</feature>
<keyword evidence="12" id="KW-1185">Reference proteome</keyword>
<dbReference type="GO" id="GO:0008017">
    <property type="term" value="F:microtubule binding"/>
    <property type="evidence" value="ECO:0007669"/>
    <property type="project" value="InterPro"/>
</dbReference>
<feature type="compositionally biased region" description="Basic and acidic residues" evidence="10">
    <location>
        <begin position="87"/>
        <end position="106"/>
    </location>
</feature>
<dbReference type="PANTHER" id="PTHR32078:SF1">
    <property type="entry name" value="NUCLEAR PROTEIN MDM1"/>
    <property type="match status" value="1"/>
</dbReference>
<evidence type="ECO:0000256" key="9">
    <source>
        <dbReference type="ARBA" id="ARBA00045771"/>
    </source>
</evidence>
<feature type="region of interest" description="Disordered" evidence="10">
    <location>
        <begin position="448"/>
        <end position="469"/>
    </location>
</feature>
<dbReference type="InterPro" id="IPR029136">
    <property type="entry name" value="MDM1"/>
</dbReference>
<evidence type="ECO:0000256" key="1">
    <source>
        <dbReference type="ARBA" id="ARBA00004114"/>
    </source>
</evidence>
<comment type="similarity">
    <text evidence="3">Belongs to the MDM1 family.</text>
</comment>
<feature type="region of interest" description="Disordered" evidence="10">
    <location>
        <begin position="737"/>
        <end position="778"/>
    </location>
</feature>
<comment type="subcellular location">
    <subcellularLocation>
        <location evidence="1">Cytoplasm</location>
        <location evidence="1">Cytoskeleton</location>
        <location evidence="1">Microtubule organizing center</location>
        <location evidence="1">Centrosome</location>
        <location evidence="1">Centriole</location>
    </subcellularLocation>
    <subcellularLocation>
        <location evidence="2">Nucleus</location>
    </subcellularLocation>
</comment>
<evidence type="ECO:0000256" key="3">
    <source>
        <dbReference type="ARBA" id="ARBA00010494"/>
    </source>
</evidence>
<evidence type="ECO:0000313" key="11">
    <source>
        <dbReference type="EMBL" id="KAJ1163121.1"/>
    </source>
</evidence>
<feature type="compositionally biased region" description="Acidic residues" evidence="10">
    <location>
        <begin position="509"/>
        <end position="518"/>
    </location>
</feature>
<organism evidence="11 12">
    <name type="scientific">Pleurodeles waltl</name>
    <name type="common">Iberian ribbed newt</name>
    <dbReference type="NCBI Taxonomy" id="8319"/>
    <lineage>
        <taxon>Eukaryota</taxon>
        <taxon>Metazoa</taxon>
        <taxon>Chordata</taxon>
        <taxon>Craniata</taxon>
        <taxon>Vertebrata</taxon>
        <taxon>Euteleostomi</taxon>
        <taxon>Amphibia</taxon>
        <taxon>Batrachia</taxon>
        <taxon>Caudata</taxon>
        <taxon>Salamandroidea</taxon>
        <taxon>Salamandridae</taxon>
        <taxon>Pleurodelinae</taxon>
        <taxon>Pleurodeles</taxon>
    </lineage>
</organism>
<comment type="caution">
    <text evidence="11">The sequence shown here is derived from an EMBL/GenBank/DDBJ whole genome shotgun (WGS) entry which is preliminary data.</text>
</comment>
<feature type="compositionally biased region" description="Basic and acidic residues" evidence="10">
    <location>
        <begin position="542"/>
        <end position="552"/>
    </location>
</feature>
<feature type="region of interest" description="Disordered" evidence="10">
    <location>
        <begin position="63"/>
        <end position="175"/>
    </location>
</feature>
<feature type="compositionally biased region" description="Basic and acidic residues" evidence="10">
    <location>
        <begin position="283"/>
        <end position="313"/>
    </location>
</feature>
<dbReference type="Proteomes" id="UP001066276">
    <property type="component" value="Chromosome 4_2"/>
</dbReference>
<evidence type="ECO:0000256" key="7">
    <source>
        <dbReference type="ARBA" id="ARBA00023212"/>
    </source>
</evidence>
<evidence type="ECO:0000256" key="10">
    <source>
        <dbReference type="SAM" id="MobiDB-lite"/>
    </source>
</evidence>
<comment type="function">
    <text evidence="9">Microtubule-binding protein that negatively regulates centriole duplication. Binds to and stabilizes microtubules.</text>
</comment>
<evidence type="ECO:0000256" key="4">
    <source>
        <dbReference type="ARBA" id="ARBA00013508"/>
    </source>
</evidence>
<name>A0AAV7SGD5_PLEWA</name>
<dbReference type="PANTHER" id="PTHR32078">
    <property type="entry name" value="NUCLEAR PROTEIN MDM1"/>
    <property type="match status" value="1"/>
</dbReference>
<dbReference type="GO" id="GO:0046600">
    <property type="term" value="P:negative regulation of centriole replication"/>
    <property type="evidence" value="ECO:0007669"/>
    <property type="project" value="InterPro"/>
</dbReference>
<dbReference type="GO" id="GO:0005874">
    <property type="term" value="C:microtubule"/>
    <property type="evidence" value="ECO:0007669"/>
    <property type="project" value="UniProtKB-KW"/>
</dbReference>
<dbReference type="EMBL" id="JANPWB010000008">
    <property type="protein sequence ID" value="KAJ1163121.1"/>
    <property type="molecule type" value="Genomic_DNA"/>
</dbReference>
<dbReference type="AlphaFoldDB" id="A0AAV7SGD5"/>
<evidence type="ECO:0000256" key="8">
    <source>
        <dbReference type="ARBA" id="ARBA00023242"/>
    </source>
</evidence>
<feature type="compositionally biased region" description="Basic and acidic residues" evidence="10">
    <location>
        <begin position="124"/>
        <end position="142"/>
    </location>
</feature>
<keyword evidence="5" id="KW-0963">Cytoplasm</keyword>
<evidence type="ECO:0000313" key="12">
    <source>
        <dbReference type="Proteomes" id="UP001066276"/>
    </source>
</evidence>
<feature type="region of interest" description="Disordered" evidence="10">
    <location>
        <begin position="272"/>
        <end position="326"/>
    </location>
</feature>
<keyword evidence="8" id="KW-0539">Nucleus</keyword>
<keyword evidence="6" id="KW-0493">Microtubule</keyword>
<reference evidence="11" key="1">
    <citation type="journal article" date="2022" name="bioRxiv">
        <title>Sequencing and chromosome-scale assembly of the giantPleurodeles waltlgenome.</title>
        <authorList>
            <person name="Brown T."/>
            <person name="Elewa A."/>
            <person name="Iarovenko S."/>
            <person name="Subramanian E."/>
            <person name="Araus A.J."/>
            <person name="Petzold A."/>
            <person name="Susuki M."/>
            <person name="Suzuki K.-i.T."/>
            <person name="Hayashi T."/>
            <person name="Toyoda A."/>
            <person name="Oliveira C."/>
            <person name="Osipova E."/>
            <person name="Leigh N.D."/>
            <person name="Simon A."/>
            <person name="Yun M.H."/>
        </authorList>
    </citation>
    <scope>NUCLEOTIDE SEQUENCE</scope>
    <source>
        <strain evidence="11">20211129_DDA</strain>
        <tissue evidence="11">Liver</tissue>
    </source>
</reference>
<protein>
    <recommendedName>
        <fullName evidence="4">Nuclear protein MDM1</fullName>
    </recommendedName>
</protein>
<accession>A0AAV7SGD5</accession>
<feature type="compositionally biased region" description="Low complexity" evidence="10">
    <location>
        <begin position="747"/>
        <end position="761"/>
    </location>
</feature>
<feature type="compositionally biased region" description="Basic and acidic residues" evidence="10">
    <location>
        <begin position="608"/>
        <end position="621"/>
    </location>
</feature>
<feature type="region of interest" description="Disordered" evidence="10">
    <location>
        <begin position="503"/>
        <end position="641"/>
    </location>
</feature>
<feature type="compositionally biased region" description="Basic and acidic residues" evidence="10">
    <location>
        <begin position="519"/>
        <end position="534"/>
    </location>
</feature>
<gene>
    <name evidence="11" type="ORF">NDU88_003584</name>
</gene>
<dbReference type="GO" id="GO:0060041">
    <property type="term" value="P:retina development in camera-type eye"/>
    <property type="evidence" value="ECO:0007669"/>
    <property type="project" value="TreeGrafter"/>
</dbReference>
<feature type="compositionally biased region" description="Polar residues" evidence="10">
    <location>
        <begin position="150"/>
        <end position="162"/>
    </location>
</feature>